<organism evidence="1 2">
    <name type="scientific">Oryzias melastigma</name>
    <name type="common">Marine medaka</name>
    <dbReference type="NCBI Taxonomy" id="30732"/>
    <lineage>
        <taxon>Eukaryota</taxon>
        <taxon>Metazoa</taxon>
        <taxon>Chordata</taxon>
        <taxon>Craniata</taxon>
        <taxon>Vertebrata</taxon>
        <taxon>Euteleostomi</taxon>
        <taxon>Actinopterygii</taxon>
        <taxon>Neopterygii</taxon>
        <taxon>Teleostei</taxon>
        <taxon>Neoteleostei</taxon>
        <taxon>Acanthomorphata</taxon>
        <taxon>Ovalentaria</taxon>
        <taxon>Atherinomorphae</taxon>
        <taxon>Beloniformes</taxon>
        <taxon>Adrianichthyidae</taxon>
        <taxon>Oryziinae</taxon>
        <taxon>Oryzias</taxon>
    </lineage>
</organism>
<evidence type="ECO:0000313" key="2">
    <source>
        <dbReference type="Proteomes" id="UP000646548"/>
    </source>
</evidence>
<sequence>MILYEAFCKSITEKLTAFICETITHTLVKEKKHNLINLKVDSNDNRIRICFRGPADSTDCIKGPVIDANSPIQFNTYQDGSLNDKIRKELGHLTNALKCYSYFSFLSDKRLTTLKMYQFGIETALGLDYSDYQQPNTPSTEHPRYTSTLVNGKEVQTLTAVIPAREYYVDITGCRPSGFGMARDTTKSVPEICTTYSCSLTAVGSSTTCGDGEYCDGKGSNVLLKAKEDADQPNTIRKRQPS</sequence>
<evidence type="ECO:0000313" key="1">
    <source>
        <dbReference type="EMBL" id="KAF6735295.1"/>
    </source>
</evidence>
<dbReference type="AlphaFoldDB" id="A0A834KY56"/>
<accession>A0A834KY56</accession>
<gene>
    <name evidence="1" type="ORF">FQA47_022023</name>
</gene>
<dbReference type="EMBL" id="WKFB01000113">
    <property type="protein sequence ID" value="KAF6735295.1"/>
    <property type="molecule type" value="Genomic_DNA"/>
</dbReference>
<proteinExistence type="predicted"/>
<reference evidence="1" key="1">
    <citation type="journal article" name="BMC Genomics">
        <title>Long-read sequencing and de novo genome assembly of marine medaka (Oryzias melastigma).</title>
        <authorList>
            <person name="Liang P."/>
            <person name="Saqib H.S.A."/>
            <person name="Ni X."/>
            <person name="Shen Y."/>
        </authorList>
    </citation>
    <scope>NUCLEOTIDE SEQUENCE</scope>
    <source>
        <strain evidence="1">Bigg-433</strain>
    </source>
</reference>
<name>A0A834KY56_ORYME</name>
<comment type="caution">
    <text evidence="1">The sequence shown here is derived from an EMBL/GenBank/DDBJ whole genome shotgun (WGS) entry which is preliminary data.</text>
</comment>
<protein>
    <submittedName>
        <fullName evidence="1">Uncharacterized protein</fullName>
    </submittedName>
</protein>
<dbReference type="Proteomes" id="UP000646548">
    <property type="component" value="Unassembled WGS sequence"/>
</dbReference>